<dbReference type="EMBL" id="WKLP01000006">
    <property type="protein sequence ID" value="MRY11006.1"/>
    <property type="molecule type" value="Genomic_DNA"/>
</dbReference>
<dbReference type="AlphaFoldDB" id="A0A6G1ZAL7"/>
<dbReference type="Gene3D" id="2.115.10.20">
    <property type="entry name" value="Glycosyl hydrolase domain, family 43"/>
    <property type="match status" value="1"/>
</dbReference>
<protein>
    <submittedName>
        <fullName evidence="1">Family 43 glycosylhydrolase</fullName>
    </submittedName>
</protein>
<dbReference type="GO" id="GO:0016787">
    <property type="term" value="F:hydrolase activity"/>
    <property type="evidence" value="ECO:0007669"/>
    <property type="project" value="UniProtKB-KW"/>
</dbReference>
<dbReference type="RefSeq" id="WP_010800239.1">
    <property type="nucleotide sequence ID" value="NZ_CAJSYT010000012.1"/>
</dbReference>
<sequence length="374" mass="40094">MKKLSNITFAAILLGGVQLLQTGCTDMEGDGIGSIEWGGSTNVEAVSYHNPVWEPSLEGGTLVVTSTNFVAIGGETQWAVGVDYCCPSIYSSTSMIWETNQQVSFTAANRPKWISGRINSLSVDYCTVSEEITVDDAETTVSASRYFMAYSTDKDDAIGIASSVSAQGPYVDHGCLLTASSLGAGSLRDPFVMATDANEIYIGYTSSEGSYVQKIRIPYSVTSSNGIVFDAAALPKLDGEPVKVSSASFGNIAMFREAGRYFIFGDVDGEVRYATASSATGPYRSGAGDLMSTNGDLFIQAGTEYTAPSNVMRVIKSANGYWYVAYNACSVSQSTMPSGYDRRPMFLSPFQINGEKITSVIIPEEGWTSPRFDK</sequence>
<dbReference type="InterPro" id="IPR023296">
    <property type="entry name" value="Glyco_hydro_beta-prop_sf"/>
</dbReference>
<keyword evidence="1" id="KW-0378">Hydrolase</keyword>
<accession>A0A6G1ZAL7</accession>
<proteinExistence type="predicted"/>
<organism evidence="1">
    <name type="scientific">Parabacteroides goldsteinii</name>
    <dbReference type="NCBI Taxonomy" id="328812"/>
    <lineage>
        <taxon>Bacteria</taxon>
        <taxon>Pseudomonadati</taxon>
        <taxon>Bacteroidota</taxon>
        <taxon>Bacteroidia</taxon>
        <taxon>Bacteroidales</taxon>
        <taxon>Tannerellaceae</taxon>
        <taxon>Parabacteroides</taxon>
    </lineage>
</organism>
<name>A0A6G1ZAL7_9BACT</name>
<evidence type="ECO:0000313" key="1">
    <source>
        <dbReference type="EMBL" id="MRY11006.1"/>
    </source>
</evidence>
<comment type="caution">
    <text evidence="1">The sequence shown here is derived from an EMBL/GenBank/DDBJ whole genome shotgun (WGS) entry which is preliminary data.</text>
</comment>
<gene>
    <name evidence="1" type="ORF">GKE01_05910</name>
</gene>
<reference evidence="1" key="1">
    <citation type="journal article" date="2019" name="Nat. Med.">
        <title>A library of human gut bacterial isolates paired with longitudinal multiomics data enables mechanistic microbiome research.</title>
        <authorList>
            <person name="Poyet M."/>
            <person name="Groussin M."/>
            <person name="Gibbons S.M."/>
            <person name="Avila-Pacheco J."/>
            <person name="Jiang X."/>
            <person name="Kearney S.M."/>
            <person name="Perrotta A.R."/>
            <person name="Berdy B."/>
            <person name="Zhao S."/>
            <person name="Lieberman T.D."/>
            <person name="Swanson P.K."/>
            <person name="Smith M."/>
            <person name="Roesemann S."/>
            <person name="Alexander J.E."/>
            <person name="Rich S.A."/>
            <person name="Livny J."/>
            <person name="Vlamakis H."/>
            <person name="Clish C."/>
            <person name="Bullock K."/>
            <person name="Deik A."/>
            <person name="Scott J."/>
            <person name="Pierce K.A."/>
            <person name="Xavier R.J."/>
            <person name="Alm E.J."/>
        </authorList>
    </citation>
    <scope>NUCLEOTIDE SEQUENCE</scope>
    <source>
        <strain evidence="1">BIOML-A4</strain>
    </source>
</reference>
<dbReference type="SUPFAM" id="SSF75005">
    <property type="entry name" value="Arabinanase/levansucrase/invertase"/>
    <property type="match status" value="1"/>
</dbReference>